<dbReference type="Pfam" id="PF16925">
    <property type="entry name" value="TetR_C_13"/>
    <property type="match status" value="1"/>
</dbReference>
<organism evidence="6 7">
    <name type="scientific">Spirosoma endophyticum</name>
    <dbReference type="NCBI Taxonomy" id="662367"/>
    <lineage>
        <taxon>Bacteria</taxon>
        <taxon>Pseudomonadati</taxon>
        <taxon>Bacteroidota</taxon>
        <taxon>Cytophagia</taxon>
        <taxon>Cytophagales</taxon>
        <taxon>Cytophagaceae</taxon>
        <taxon>Spirosoma</taxon>
    </lineage>
</organism>
<protein>
    <submittedName>
        <fullName evidence="6">Transcriptional regulator, TetR family</fullName>
    </submittedName>
</protein>
<keyword evidence="3" id="KW-0804">Transcription</keyword>
<keyword evidence="2 4" id="KW-0238">DNA-binding</keyword>
<reference evidence="6 7" key="1">
    <citation type="submission" date="2016-10" db="EMBL/GenBank/DDBJ databases">
        <authorList>
            <person name="de Groot N.N."/>
        </authorList>
    </citation>
    <scope>NUCLEOTIDE SEQUENCE [LARGE SCALE GENOMIC DNA]</scope>
    <source>
        <strain evidence="6 7">DSM 26130</strain>
    </source>
</reference>
<sequence length="200" mass="21980">MKFQPRSESTRQFIIERTAGIFNVKGYAGTSLSDLTEATKLTKGSIYGNFENKEDVALAAFDYNAANRVKTARDKIGTYSSYKDKLLVYATLYGSGASITLPEGGCPLLNTGTEADDTNEPLRQRVAEALLQWKNDLVDLIQQGITANEFRADVDANRLALSMIALIEGGILLGKSTKNYEYMSTVLETVKEMINAIEVD</sequence>
<dbReference type="Gene3D" id="1.10.357.10">
    <property type="entry name" value="Tetracycline Repressor, domain 2"/>
    <property type="match status" value="1"/>
</dbReference>
<dbReference type="InterPro" id="IPR011075">
    <property type="entry name" value="TetR_C"/>
</dbReference>
<dbReference type="GO" id="GO:0003677">
    <property type="term" value="F:DNA binding"/>
    <property type="evidence" value="ECO:0007669"/>
    <property type="project" value="UniProtKB-UniRule"/>
</dbReference>
<dbReference type="Pfam" id="PF00440">
    <property type="entry name" value="TetR_N"/>
    <property type="match status" value="1"/>
</dbReference>
<dbReference type="PANTHER" id="PTHR47506:SF3">
    <property type="entry name" value="HTH-TYPE TRANSCRIPTIONAL REGULATOR LMRA"/>
    <property type="match status" value="1"/>
</dbReference>
<dbReference type="STRING" id="662367.SAMN05216167_108216"/>
<name>A0A1I1WBF2_9BACT</name>
<dbReference type="InterPro" id="IPR009057">
    <property type="entry name" value="Homeodomain-like_sf"/>
</dbReference>
<keyword evidence="1" id="KW-0805">Transcription regulation</keyword>
<dbReference type="RefSeq" id="WP_093829625.1">
    <property type="nucleotide sequence ID" value="NZ_FOLQ01000008.1"/>
</dbReference>
<feature type="domain" description="HTH tetR-type" evidence="5">
    <location>
        <begin position="8"/>
        <end position="68"/>
    </location>
</feature>
<dbReference type="Proteomes" id="UP000198598">
    <property type="component" value="Unassembled WGS sequence"/>
</dbReference>
<dbReference type="AlphaFoldDB" id="A0A1I1WBF2"/>
<dbReference type="EMBL" id="FOLQ01000008">
    <property type="protein sequence ID" value="SFD92535.1"/>
    <property type="molecule type" value="Genomic_DNA"/>
</dbReference>
<evidence type="ECO:0000256" key="4">
    <source>
        <dbReference type="PROSITE-ProRule" id="PRU00335"/>
    </source>
</evidence>
<dbReference type="InterPro" id="IPR036271">
    <property type="entry name" value="Tet_transcr_reg_TetR-rel_C_sf"/>
</dbReference>
<dbReference type="PROSITE" id="PS50977">
    <property type="entry name" value="HTH_TETR_2"/>
    <property type="match status" value="1"/>
</dbReference>
<gene>
    <name evidence="6" type="ORF">SAMN05216167_108216</name>
</gene>
<evidence type="ECO:0000313" key="7">
    <source>
        <dbReference type="Proteomes" id="UP000198598"/>
    </source>
</evidence>
<dbReference type="OrthoDB" id="9798857at2"/>
<dbReference type="SUPFAM" id="SSF48498">
    <property type="entry name" value="Tetracyclin repressor-like, C-terminal domain"/>
    <property type="match status" value="1"/>
</dbReference>
<keyword evidence="7" id="KW-1185">Reference proteome</keyword>
<evidence type="ECO:0000313" key="6">
    <source>
        <dbReference type="EMBL" id="SFD92535.1"/>
    </source>
</evidence>
<proteinExistence type="predicted"/>
<evidence type="ECO:0000256" key="3">
    <source>
        <dbReference type="ARBA" id="ARBA00023163"/>
    </source>
</evidence>
<evidence type="ECO:0000259" key="5">
    <source>
        <dbReference type="PROSITE" id="PS50977"/>
    </source>
</evidence>
<dbReference type="SUPFAM" id="SSF46689">
    <property type="entry name" value="Homeodomain-like"/>
    <property type="match status" value="1"/>
</dbReference>
<dbReference type="InterPro" id="IPR001647">
    <property type="entry name" value="HTH_TetR"/>
</dbReference>
<feature type="DNA-binding region" description="H-T-H motif" evidence="4">
    <location>
        <begin position="31"/>
        <end position="50"/>
    </location>
</feature>
<dbReference type="PANTHER" id="PTHR47506">
    <property type="entry name" value="TRANSCRIPTIONAL REGULATORY PROTEIN"/>
    <property type="match status" value="1"/>
</dbReference>
<evidence type="ECO:0000256" key="1">
    <source>
        <dbReference type="ARBA" id="ARBA00023015"/>
    </source>
</evidence>
<accession>A0A1I1WBF2</accession>
<evidence type="ECO:0000256" key="2">
    <source>
        <dbReference type="ARBA" id="ARBA00023125"/>
    </source>
</evidence>